<dbReference type="SUPFAM" id="SSF53795">
    <property type="entry name" value="PEP carboxykinase-like"/>
    <property type="match status" value="1"/>
</dbReference>
<dbReference type="InterPro" id="IPR027417">
    <property type="entry name" value="P-loop_NTPase"/>
</dbReference>
<protein>
    <recommendedName>
        <fullName evidence="3">Hpr(Ser) kinase/phosphatase</fullName>
    </recommendedName>
</protein>
<evidence type="ECO:0008006" key="3">
    <source>
        <dbReference type="Google" id="ProtNLM"/>
    </source>
</evidence>
<organism evidence="1 2">
    <name type="scientific">Pelomonas caseinilytica</name>
    <dbReference type="NCBI Taxonomy" id="2906763"/>
    <lineage>
        <taxon>Bacteria</taxon>
        <taxon>Pseudomonadati</taxon>
        <taxon>Pseudomonadota</taxon>
        <taxon>Betaproteobacteria</taxon>
        <taxon>Burkholderiales</taxon>
        <taxon>Sphaerotilaceae</taxon>
        <taxon>Roseateles</taxon>
    </lineage>
</organism>
<reference evidence="1 2" key="1">
    <citation type="submission" date="2021-12" db="EMBL/GenBank/DDBJ databases">
        <title>Genome seq of p7.</title>
        <authorList>
            <person name="Seo T."/>
        </authorList>
    </citation>
    <scope>NUCLEOTIDE SEQUENCE [LARGE SCALE GENOMIC DNA]</scope>
    <source>
        <strain evidence="1 2">P7</strain>
    </source>
</reference>
<evidence type="ECO:0000313" key="2">
    <source>
        <dbReference type="Proteomes" id="UP001201463"/>
    </source>
</evidence>
<comment type="caution">
    <text evidence="1">The sequence shown here is derived from an EMBL/GenBank/DDBJ whole genome shotgun (WGS) entry which is preliminary data.</text>
</comment>
<dbReference type="RefSeq" id="WP_233388539.1">
    <property type="nucleotide sequence ID" value="NZ_JAJTWT010000001.1"/>
</dbReference>
<dbReference type="Gene3D" id="3.40.50.300">
    <property type="entry name" value="P-loop containing nucleotide triphosphate hydrolases"/>
    <property type="match status" value="1"/>
</dbReference>
<dbReference type="EMBL" id="JAJTWT010000001">
    <property type="protein sequence ID" value="MCE4535815.1"/>
    <property type="molecule type" value="Genomic_DNA"/>
</dbReference>
<name>A0ABS8XEZ0_9BURK</name>
<evidence type="ECO:0000313" key="1">
    <source>
        <dbReference type="EMBL" id="MCE4535815.1"/>
    </source>
</evidence>
<sequence>MTTTTWPVDPRRIADPFGERAPLALSRRYGLLGATFDFLSDSPELLALVDAAYGGLPAHELDGPTLRVELRMAEDDAAFTAEPPRPRMLGGAGLVGATVDARNLVIVQPEAGRAVVQLSRSMLGFGYHARYELIEFAVFQLAARTQGLVALHAGCVGLDGVGALLMGVSGAGKSTLTLHAALQGLDFLTEDGSFVEPRTLRATGVANFLHLRFDALAWIDDAAVRARAQASPVIRRRSGVEKFELDLRGGWVRLAAQPLRLRHLVFASSEPGRAGALLRALSTDELLERLHGDQAYAMGQPGWPAFVQGCRQLHGWVLARGAHPAEGAAALRSLLMG</sequence>
<accession>A0ABS8XEZ0</accession>
<gene>
    <name evidence="1" type="ORF">LXT12_00895</name>
</gene>
<proteinExistence type="predicted"/>
<dbReference type="Proteomes" id="UP001201463">
    <property type="component" value="Unassembled WGS sequence"/>
</dbReference>
<keyword evidence="2" id="KW-1185">Reference proteome</keyword>